<reference evidence="1" key="2">
    <citation type="submission" date="2023-05" db="EMBL/GenBank/DDBJ databases">
        <authorList>
            <consortium name="Lawrence Berkeley National Laboratory"/>
            <person name="Steindorff A."/>
            <person name="Hensen N."/>
            <person name="Bonometti L."/>
            <person name="Westerberg I."/>
            <person name="Brannstrom I.O."/>
            <person name="Guillou S."/>
            <person name="Cros-Aarteil S."/>
            <person name="Calhoun S."/>
            <person name="Haridas S."/>
            <person name="Kuo A."/>
            <person name="Mondo S."/>
            <person name="Pangilinan J."/>
            <person name="Riley R."/>
            <person name="Labutti K."/>
            <person name="Andreopoulos B."/>
            <person name="Lipzen A."/>
            <person name="Chen C."/>
            <person name="Yanf M."/>
            <person name="Daum C."/>
            <person name="Ng V."/>
            <person name="Clum A."/>
            <person name="Ohm R."/>
            <person name="Martin F."/>
            <person name="Silar P."/>
            <person name="Natvig D."/>
            <person name="Lalanne C."/>
            <person name="Gautier V."/>
            <person name="Ament-Velasquez S.L."/>
            <person name="Kruys A."/>
            <person name="Hutchinson M.I."/>
            <person name="Powell A.J."/>
            <person name="Barry K."/>
            <person name="Miller A.N."/>
            <person name="Grigoriev I.V."/>
            <person name="Debuchy R."/>
            <person name="Gladieux P."/>
            <person name="Thoren M.H."/>
            <person name="Johannesson H."/>
        </authorList>
    </citation>
    <scope>NUCLEOTIDE SEQUENCE</scope>
    <source>
        <strain evidence="1">PSN293</strain>
    </source>
</reference>
<dbReference type="EMBL" id="MU858515">
    <property type="protein sequence ID" value="KAK4206088.1"/>
    <property type="molecule type" value="Genomic_DNA"/>
</dbReference>
<accession>A0AAN6XSE3</accession>
<protein>
    <submittedName>
        <fullName evidence="1">Uncharacterized protein</fullName>
    </submittedName>
</protein>
<gene>
    <name evidence="1" type="ORF">QBC37DRAFT_461298</name>
</gene>
<sequence>MRLLLKATKHWLAKWRNGQANITFQEKIWLAQALVVLLVATDMRETSTATDTAKALLLRSNTHGHTSKPDLLWPWTFGNFLCYVGRDLTASGHLRRCIRHLLRRLFVGNGVPSSVYEMGLFVAAPSNTKFMHGDSESHKSVSDLISDGIRRELNTVAQFGRHTSSVEFIRKWAITITTEELVRRVDFATCQDLDGIFPERPLESNAWYAMLEKEKNGLPAKYLNDDWPIERSKSQKSIADAEGDPVEFGRRRLADSRETRRAIALAMFNCLFVGWLEQQKLN</sequence>
<keyword evidence="2" id="KW-1185">Reference proteome</keyword>
<organism evidence="1 2">
    <name type="scientific">Rhypophila decipiens</name>
    <dbReference type="NCBI Taxonomy" id="261697"/>
    <lineage>
        <taxon>Eukaryota</taxon>
        <taxon>Fungi</taxon>
        <taxon>Dikarya</taxon>
        <taxon>Ascomycota</taxon>
        <taxon>Pezizomycotina</taxon>
        <taxon>Sordariomycetes</taxon>
        <taxon>Sordariomycetidae</taxon>
        <taxon>Sordariales</taxon>
        <taxon>Naviculisporaceae</taxon>
        <taxon>Rhypophila</taxon>
    </lineage>
</organism>
<evidence type="ECO:0000313" key="2">
    <source>
        <dbReference type="Proteomes" id="UP001301769"/>
    </source>
</evidence>
<dbReference type="AlphaFoldDB" id="A0AAN6XSE3"/>
<comment type="caution">
    <text evidence="1">The sequence shown here is derived from an EMBL/GenBank/DDBJ whole genome shotgun (WGS) entry which is preliminary data.</text>
</comment>
<evidence type="ECO:0000313" key="1">
    <source>
        <dbReference type="EMBL" id="KAK4206088.1"/>
    </source>
</evidence>
<reference evidence="1" key="1">
    <citation type="journal article" date="2023" name="Mol. Phylogenet. Evol.">
        <title>Genome-scale phylogeny and comparative genomics of the fungal order Sordariales.</title>
        <authorList>
            <person name="Hensen N."/>
            <person name="Bonometti L."/>
            <person name="Westerberg I."/>
            <person name="Brannstrom I.O."/>
            <person name="Guillou S."/>
            <person name="Cros-Aarteil S."/>
            <person name="Calhoun S."/>
            <person name="Haridas S."/>
            <person name="Kuo A."/>
            <person name="Mondo S."/>
            <person name="Pangilinan J."/>
            <person name="Riley R."/>
            <person name="LaButti K."/>
            <person name="Andreopoulos B."/>
            <person name="Lipzen A."/>
            <person name="Chen C."/>
            <person name="Yan M."/>
            <person name="Daum C."/>
            <person name="Ng V."/>
            <person name="Clum A."/>
            <person name="Steindorff A."/>
            <person name="Ohm R.A."/>
            <person name="Martin F."/>
            <person name="Silar P."/>
            <person name="Natvig D.O."/>
            <person name="Lalanne C."/>
            <person name="Gautier V."/>
            <person name="Ament-Velasquez S.L."/>
            <person name="Kruys A."/>
            <person name="Hutchinson M.I."/>
            <person name="Powell A.J."/>
            <person name="Barry K."/>
            <person name="Miller A.N."/>
            <person name="Grigoriev I.V."/>
            <person name="Debuchy R."/>
            <person name="Gladieux P."/>
            <person name="Hiltunen Thoren M."/>
            <person name="Johannesson H."/>
        </authorList>
    </citation>
    <scope>NUCLEOTIDE SEQUENCE</scope>
    <source>
        <strain evidence="1">PSN293</strain>
    </source>
</reference>
<dbReference type="Proteomes" id="UP001301769">
    <property type="component" value="Unassembled WGS sequence"/>
</dbReference>
<proteinExistence type="predicted"/>
<name>A0AAN6XSE3_9PEZI</name>